<dbReference type="Proteomes" id="UP000009287">
    <property type="component" value="Chromosome"/>
</dbReference>
<name>G4NNS1_CHLT4</name>
<dbReference type="KEGG" id="cra:CTO_1005"/>
<protein>
    <submittedName>
        <fullName evidence="1">Uncharacterized protein</fullName>
    </submittedName>
</protein>
<sequence length="37" mass="4208">MTQVFCFFHNRDVIRVLPAREGSLAVLPTDIPSLYNS</sequence>
<reference evidence="1 2" key="1">
    <citation type="journal article" date="2011" name="J. Exp. Med.">
        <title>A live-attenuated chlamydial vaccine protects against trachoma in nonhuman primates.</title>
        <authorList>
            <person name="Kari L."/>
            <person name="Whitmire W.M."/>
            <person name="Olivares-Zavaleta N."/>
            <person name="Goheen M.M."/>
            <person name="Taylor L.D."/>
            <person name="Carlson J.H."/>
            <person name="Sturdevant G.L."/>
            <person name="Lu C."/>
            <person name="Bakios L.E."/>
            <person name="Randall L.B."/>
            <person name="Parnell M.J."/>
            <person name="Zhong G."/>
            <person name="Caldwell H.D."/>
        </authorList>
    </citation>
    <scope>NUCLEOTIDE SEQUENCE [LARGE SCALE GENOMIC DNA]</scope>
    <source>
        <strain evidence="1 2">A2497</strain>
    </source>
</reference>
<gene>
    <name evidence="1" type="ordered locus">CTO_1005</name>
</gene>
<evidence type="ECO:0000313" key="2">
    <source>
        <dbReference type="Proteomes" id="UP000009287"/>
    </source>
</evidence>
<proteinExistence type="predicted"/>
<dbReference type="EMBL" id="CP002401">
    <property type="protein sequence ID" value="AEP35616.1"/>
    <property type="molecule type" value="Genomic_DNA"/>
</dbReference>
<dbReference type="AlphaFoldDB" id="G4NNS1"/>
<accession>G4NNS1</accession>
<evidence type="ECO:0000313" key="1">
    <source>
        <dbReference type="EMBL" id="AEP35616.1"/>
    </source>
</evidence>
<organism evidence="1 2">
    <name type="scientific">Chlamydia trachomatis serovar A (strain A2497)</name>
    <dbReference type="NCBI Taxonomy" id="580047"/>
    <lineage>
        <taxon>Bacteria</taxon>
        <taxon>Pseudomonadati</taxon>
        <taxon>Chlamydiota</taxon>
        <taxon>Chlamydiia</taxon>
        <taxon>Chlamydiales</taxon>
        <taxon>Chlamydiaceae</taxon>
        <taxon>Chlamydia/Chlamydophila group</taxon>
        <taxon>Chlamydia</taxon>
    </lineage>
</organism>